<comment type="caution">
    <text evidence="9">The sequence shown here is derived from an EMBL/GenBank/DDBJ whole genome shotgun (WGS) entry which is preliminary data.</text>
</comment>
<comment type="subcellular location">
    <subcellularLocation>
        <location evidence="1">Cell membrane</location>
        <topology evidence="1">Multi-pass membrane protein</topology>
    </subcellularLocation>
</comment>
<feature type="transmembrane region" description="Helical" evidence="7">
    <location>
        <begin position="219"/>
        <end position="242"/>
    </location>
</feature>
<feature type="transmembrane region" description="Helical" evidence="7">
    <location>
        <begin position="305"/>
        <end position="326"/>
    </location>
</feature>
<sequence>MSSGRVSDRLPVKHITSKAMAAIAILIGLLFVGGLTGLTANLEPGDSAPATLPQDSESAKVQELASEFPGGDQLTAIAVFSREDGEPLSPQDIGAANASAEAMAGIELPESAMEQLGDWEGDKSVEQLSPAVPLADEAAQAILALPGEINGGGLADSIADMRDAGKEGLPEGLQLQVTGPAGFAADTASAFDGANFALLGISALVVAVLLILTYRSPILWLIPLLTVAIADRGASLLVELVASFTPLQFDASTSGIMSVLVFGAGTNYALLLISRYREELRRHEDHREALAIATRASTSAIVSSNLTVVFALLALALAVVPAYRYLGISLSIGLLVALAFALFVLPAALSLCGRKLFWPKIPTVEDESKTAKSSGWYRVADVVSKRPAAYLAGMVVLLAVLGTGLFGANIGLSTTEQFRTESEAADGLDTIAEFTSAGAASPLSVIAPAESADEVTEAIESVDGAQIQGPPTESTDGTLTRFTVVTDSEPATADNFREIEDLRAATHAADDSAMVGGQSAQTLDTRDATARDTLLIVPIILVVILFLLMLILRAVVAPIFLLMATTLSAVAALGAGALVSEHIFGFPALDVSVPLYSLIFLIALGIDYTVFLVLRAKEEAAGHGTKEGMSRSVGLTGGVITAAGIVLAAVFAVLGVLPLITLGQVGIVVGLGILLDTFLVRTLVVPALFDLLGDRMWWPSKPPNERADADSRETVDA</sequence>
<feature type="transmembrane region" description="Helical" evidence="7">
    <location>
        <begin position="666"/>
        <end position="692"/>
    </location>
</feature>
<feature type="transmembrane region" description="Helical" evidence="7">
    <location>
        <begin position="254"/>
        <end position="273"/>
    </location>
</feature>
<evidence type="ECO:0000256" key="4">
    <source>
        <dbReference type="ARBA" id="ARBA00022692"/>
    </source>
</evidence>
<proteinExistence type="inferred from homology"/>
<dbReference type="PANTHER" id="PTHR33406">
    <property type="entry name" value="MEMBRANE PROTEIN MJ1562-RELATED"/>
    <property type="match status" value="1"/>
</dbReference>
<feature type="transmembrane region" description="Helical" evidence="7">
    <location>
        <begin position="559"/>
        <end position="579"/>
    </location>
</feature>
<keyword evidence="3" id="KW-1003">Cell membrane</keyword>
<protein>
    <submittedName>
        <fullName evidence="9">MMPL family transporter</fullName>
    </submittedName>
</protein>
<dbReference type="Proteomes" id="UP001558353">
    <property type="component" value="Unassembled WGS sequence"/>
</dbReference>
<accession>A0ABV3URI9</accession>
<evidence type="ECO:0000313" key="10">
    <source>
        <dbReference type="Proteomes" id="UP001558353"/>
    </source>
</evidence>
<gene>
    <name evidence="9" type="ORF">VVR64_00060</name>
</gene>
<dbReference type="InterPro" id="IPR004869">
    <property type="entry name" value="MMPL_dom"/>
</dbReference>
<feature type="transmembrane region" description="Helical" evidence="7">
    <location>
        <begin position="21"/>
        <end position="42"/>
    </location>
</feature>
<evidence type="ECO:0000256" key="6">
    <source>
        <dbReference type="ARBA" id="ARBA00023136"/>
    </source>
</evidence>
<evidence type="ECO:0000256" key="3">
    <source>
        <dbReference type="ARBA" id="ARBA00022475"/>
    </source>
</evidence>
<evidence type="ECO:0000313" key="9">
    <source>
        <dbReference type="EMBL" id="MEX3527468.1"/>
    </source>
</evidence>
<evidence type="ECO:0000256" key="1">
    <source>
        <dbReference type="ARBA" id="ARBA00004651"/>
    </source>
</evidence>
<evidence type="ECO:0000256" key="5">
    <source>
        <dbReference type="ARBA" id="ARBA00022989"/>
    </source>
</evidence>
<keyword evidence="10" id="KW-1185">Reference proteome</keyword>
<name>A0ABV3URI9_9CORY</name>
<feature type="transmembrane region" description="Helical" evidence="7">
    <location>
        <begin position="635"/>
        <end position="660"/>
    </location>
</feature>
<feature type="domain" description="SSD" evidence="8">
    <location>
        <begin position="241"/>
        <end position="351"/>
    </location>
</feature>
<evidence type="ECO:0000259" key="8">
    <source>
        <dbReference type="PROSITE" id="PS50156"/>
    </source>
</evidence>
<dbReference type="Gene3D" id="1.20.1640.10">
    <property type="entry name" value="Multidrug efflux transporter AcrB transmembrane domain"/>
    <property type="match status" value="2"/>
</dbReference>
<dbReference type="InterPro" id="IPR000731">
    <property type="entry name" value="SSD"/>
</dbReference>
<feature type="transmembrane region" description="Helical" evidence="7">
    <location>
        <begin position="388"/>
        <end position="412"/>
    </location>
</feature>
<dbReference type="SUPFAM" id="SSF82866">
    <property type="entry name" value="Multidrug efflux transporter AcrB transmembrane domain"/>
    <property type="match status" value="2"/>
</dbReference>
<dbReference type="EMBL" id="JAYWMA010000001">
    <property type="protein sequence ID" value="MEX3527468.1"/>
    <property type="molecule type" value="Genomic_DNA"/>
</dbReference>
<organism evidence="9 10">
    <name type="scientific">Corynebacterium xerosis</name>
    <dbReference type="NCBI Taxonomy" id="1725"/>
    <lineage>
        <taxon>Bacteria</taxon>
        <taxon>Bacillati</taxon>
        <taxon>Actinomycetota</taxon>
        <taxon>Actinomycetes</taxon>
        <taxon>Mycobacteriales</taxon>
        <taxon>Corynebacteriaceae</taxon>
        <taxon>Corynebacterium</taxon>
    </lineage>
</organism>
<dbReference type="InterPro" id="IPR050545">
    <property type="entry name" value="Mycobact_MmpL"/>
</dbReference>
<keyword evidence="5 7" id="KW-1133">Transmembrane helix</keyword>
<feature type="transmembrane region" description="Helical" evidence="7">
    <location>
        <begin position="193"/>
        <end position="212"/>
    </location>
</feature>
<evidence type="ECO:0000256" key="7">
    <source>
        <dbReference type="SAM" id="Phobius"/>
    </source>
</evidence>
<feature type="transmembrane region" description="Helical" evidence="7">
    <location>
        <begin position="591"/>
        <end position="614"/>
    </location>
</feature>
<comment type="similarity">
    <text evidence="2">Belongs to the resistance-nodulation-cell division (RND) (TC 2.A.6) family. MmpL subfamily.</text>
</comment>
<evidence type="ECO:0000256" key="2">
    <source>
        <dbReference type="ARBA" id="ARBA00010157"/>
    </source>
</evidence>
<keyword evidence="6 7" id="KW-0472">Membrane</keyword>
<dbReference type="Pfam" id="PF03176">
    <property type="entry name" value="MMPL"/>
    <property type="match status" value="2"/>
</dbReference>
<dbReference type="RefSeq" id="WP_368521753.1">
    <property type="nucleotide sequence ID" value="NZ_JAYWMA010000001.1"/>
</dbReference>
<feature type="transmembrane region" description="Helical" evidence="7">
    <location>
        <begin position="533"/>
        <end position="552"/>
    </location>
</feature>
<dbReference type="PANTHER" id="PTHR33406:SF6">
    <property type="entry name" value="MEMBRANE PROTEIN YDGH-RELATED"/>
    <property type="match status" value="1"/>
</dbReference>
<keyword evidence="4 7" id="KW-0812">Transmembrane</keyword>
<dbReference type="PROSITE" id="PS50156">
    <property type="entry name" value="SSD"/>
    <property type="match status" value="1"/>
</dbReference>
<reference evidence="9 10" key="1">
    <citation type="journal article" date="2024" name="Fungal Genet. Biol.">
        <title>The porcine skin microbiome exhibits broad fungal antagonism.</title>
        <authorList>
            <person name="De La Cruz K.F."/>
            <person name="Townsend E.C."/>
            <person name="Alex Cheong J.Z."/>
            <person name="Salamzade R."/>
            <person name="Liu A."/>
            <person name="Sandstrom S."/>
            <person name="Davila E."/>
            <person name="Huang L."/>
            <person name="Xu K.H."/>
            <person name="Wu S.Y."/>
            <person name="Meudt J.J."/>
            <person name="Shanmuganayagam D."/>
            <person name="Gibson A.L.F."/>
            <person name="Kalan L.R."/>
        </authorList>
    </citation>
    <scope>NUCLEOTIDE SEQUENCE [LARGE SCALE GENOMIC DNA]</scope>
    <source>
        <strain evidence="9 10">LK2569</strain>
    </source>
</reference>
<feature type="transmembrane region" description="Helical" evidence="7">
    <location>
        <begin position="332"/>
        <end position="352"/>
    </location>
</feature>